<evidence type="ECO:0000313" key="1">
    <source>
        <dbReference type="EMBL" id="GJS77349.1"/>
    </source>
</evidence>
<gene>
    <name evidence="1" type="ORF">Tco_0727230</name>
</gene>
<organism evidence="1 2">
    <name type="scientific">Tanacetum coccineum</name>
    <dbReference type="NCBI Taxonomy" id="301880"/>
    <lineage>
        <taxon>Eukaryota</taxon>
        <taxon>Viridiplantae</taxon>
        <taxon>Streptophyta</taxon>
        <taxon>Embryophyta</taxon>
        <taxon>Tracheophyta</taxon>
        <taxon>Spermatophyta</taxon>
        <taxon>Magnoliopsida</taxon>
        <taxon>eudicotyledons</taxon>
        <taxon>Gunneridae</taxon>
        <taxon>Pentapetalae</taxon>
        <taxon>asterids</taxon>
        <taxon>campanulids</taxon>
        <taxon>Asterales</taxon>
        <taxon>Asteraceae</taxon>
        <taxon>Asteroideae</taxon>
        <taxon>Anthemideae</taxon>
        <taxon>Anthemidinae</taxon>
        <taxon>Tanacetum</taxon>
    </lineage>
</organism>
<name>A0ABQ4YHU8_9ASTR</name>
<comment type="caution">
    <text evidence="1">The sequence shown here is derived from an EMBL/GenBank/DDBJ whole genome shotgun (WGS) entry which is preliminary data.</text>
</comment>
<evidence type="ECO:0000313" key="2">
    <source>
        <dbReference type="Proteomes" id="UP001151760"/>
    </source>
</evidence>
<dbReference type="EMBL" id="BQNB010010441">
    <property type="protein sequence ID" value="GJS77349.1"/>
    <property type="molecule type" value="Genomic_DNA"/>
</dbReference>
<reference evidence="1" key="2">
    <citation type="submission" date="2022-01" db="EMBL/GenBank/DDBJ databases">
        <authorList>
            <person name="Yamashiro T."/>
            <person name="Shiraishi A."/>
            <person name="Satake H."/>
            <person name="Nakayama K."/>
        </authorList>
    </citation>
    <scope>NUCLEOTIDE SEQUENCE</scope>
</reference>
<sequence>MSLILRLEMQVGFVCGECQSLIWFNANLLKAAIKAIFRRDMKHITDELEAEILGEEAQLMGIQFLQLEIRLGKIPSRSFRPVKSAEILWQFWASSSFGVSLAYDGSWSKWELSLWLCG</sequence>
<protein>
    <submittedName>
        <fullName evidence="1">Uncharacterized protein</fullName>
    </submittedName>
</protein>
<reference evidence="1" key="1">
    <citation type="journal article" date="2022" name="Int. J. Mol. Sci.">
        <title>Draft Genome of Tanacetum Coccineum: Genomic Comparison of Closely Related Tanacetum-Family Plants.</title>
        <authorList>
            <person name="Yamashiro T."/>
            <person name="Shiraishi A."/>
            <person name="Nakayama K."/>
            <person name="Satake H."/>
        </authorList>
    </citation>
    <scope>NUCLEOTIDE SEQUENCE</scope>
</reference>
<accession>A0ABQ4YHU8</accession>
<keyword evidence="2" id="KW-1185">Reference proteome</keyword>
<dbReference type="Proteomes" id="UP001151760">
    <property type="component" value="Unassembled WGS sequence"/>
</dbReference>
<proteinExistence type="predicted"/>